<dbReference type="NCBIfam" id="NF003592">
    <property type="entry name" value="PRK05254.1-5"/>
    <property type="match status" value="1"/>
</dbReference>
<feature type="domain" description="Uracil-DNA glycosylase-like" evidence="12">
    <location>
        <begin position="49"/>
        <end position="209"/>
    </location>
</feature>
<comment type="function">
    <text evidence="2 9 11">Excises uracil residues from the DNA which can arise as a result of misincorporation of dUMP residues by DNA polymerase or due to deamination of cytosine.</text>
</comment>
<dbReference type="NCBIfam" id="NF003589">
    <property type="entry name" value="PRK05254.1-2"/>
    <property type="match status" value="1"/>
</dbReference>
<dbReference type="EC" id="3.2.2.27" evidence="4 9"/>
<dbReference type="GO" id="GO:0004844">
    <property type="term" value="F:uracil DNA N-glycosylase activity"/>
    <property type="evidence" value="ECO:0007669"/>
    <property type="project" value="UniProtKB-EC"/>
</dbReference>
<comment type="catalytic activity">
    <reaction evidence="1 9 11">
        <text>Hydrolyzes single-stranded DNA or mismatched double-stranded DNA and polynucleotides, releasing free uracil.</text>
        <dbReference type="EC" id="3.2.2.27"/>
    </reaction>
</comment>
<dbReference type="Gene3D" id="3.40.470.10">
    <property type="entry name" value="Uracil-DNA glycosylase-like domain"/>
    <property type="match status" value="1"/>
</dbReference>
<name>A0ABV8X6V7_9LACT</name>
<dbReference type="HAMAP" id="MF_00148">
    <property type="entry name" value="UDG"/>
    <property type="match status" value="1"/>
</dbReference>
<evidence type="ECO:0000256" key="2">
    <source>
        <dbReference type="ARBA" id="ARBA00002631"/>
    </source>
</evidence>
<organism evidence="13 14">
    <name type="scientific">Chungangia koreensis</name>
    <dbReference type="NCBI Taxonomy" id="752657"/>
    <lineage>
        <taxon>Bacteria</taxon>
        <taxon>Bacillati</taxon>
        <taxon>Bacillota</taxon>
        <taxon>Bacilli</taxon>
        <taxon>Lactobacillales</taxon>
        <taxon>Chungangia</taxon>
    </lineage>
</organism>
<keyword evidence="8 9" id="KW-0234">DNA repair</keyword>
<comment type="caution">
    <text evidence="13">The sequence shown here is derived from an EMBL/GenBank/DDBJ whole genome shotgun (WGS) entry which is preliminary data.</text>
</comment>
<dbReference type="NCBIfam" id="TIGR00628">
    <property type="entry name" value="ung"/>
    <property type="match status" value="1"/>
</dbReference>
<evidence type="ECO:0000256" key="1">
    <source>
        <dbReference type="ARBA" id="ARBA00001400"/>
    </source>
</evidence>
<gene>
    <name evidence="9" type="primary">ung</name>
    <name evidence="13" type="ORF">ACFOZY_09890</name>
</gene>
<evidence type="ECO:0000313" key="14">
    <source>
        <dbReference type="Proteomes" id="UP001595817"/>
    </source>
</evidence>
<sequence>MQLFNNDWQEVLNSETEKGYFADLMGFVEEEYEAQTSYPPKDDIFNAFNHTPFEQVKVVILGQDPYHGAGQAHGLSFSVKPGVKHPPSLRNMLKELKDDLGCEIPKDGTLTKWADQGVLMLNTVLTVREGEAHSHKGMGWETFTDTVIRKLSEREKPIVFVLWGKPAQKKKMLIDTERHAVIESVHPSPLSARRGFFGSRPYSAINEKLREFGQEPIDFCL</sequence>
<dbReference type="InterPro" id="IPR018085">
    <property type="entry name" value="Ura-DNA_Glyclase_AS"/>
</dbReference>
<accession>A0ABV8X6V7</accession>
<feature type="active site" description="Proton acceptor" evidence="9 10">
    <location>
        <position position="64"/>
    </location>
</feature>
<dbReference type="EMBL" id="JBHSEC010000019">
    <property type="protein sequence ID" value="MFC4410724.1"/>
    <property type="molecule type" value="Genomic_DNA"/>
</dbReference>
<keyword evidence="9" id="KW-0963">Cytoplasm</keyword>
<dbReference type="CDD" id="cd10027">
    <property type="entry name" value="UDG-F1-like"/>
    <property type="match status" value="1"/>
</dbReference>
<dbReference type="NCBIfam" id="NF003588">
    <property type="entry name" value="PRK05254.1-1"/>
    <property type="match status" value="1"/>
</dbReference>
<keyword evidence="14" id="KW-1185">Reference proteome</keyword>
<evidence type="ECO:0000256" key="9">
    <source>
        <dbReference type="HAMAP-Rule" id="MF_00148"/>
    </source>
</evidence>
<proteinExistence type="inferred from homology"/>
<dbReference type="RefSeq" id="WP_378154887.1">
    <property type="nucleotide sequence ID" value="NZ_JBHSEC010000019.1"/>
</dbReference>
<keyword evidence="13" id="KW-0326">Glycosidase</keyword>
<evidence type="ECO:0000256" key="3">
    <source>
        <dbReference type="ARBA" id="ARBA00008184"/>
    </source>
</evidence>
<dbReference type="InterPro" id="IPR002043">
    <property type="entry name" value="UDG_fam1"/>
</dbReference>
<comment type="similarity">
    <text evidence="3 9 11">Belongs to the uracil-DNA glycosylase (UDG) superfamily. UNG family.</text>
</comment>
<keyword evidence="7 9" id="KW-0378">Hydrolase</keyword>
<comment type="subcellular location">
    <subcellularLocation>
        <location evidence="9">Cytoplasm</location>
    </subcellularLocation>
</comment>
<evidence type="ECO:0000313" key="13">
    <source>
        <dbReference type="EMBL" id="MFC4410724.1"/>
    </source>
</evidence>
<evidence type="ECO:0000256" key="10">
    <source>
        <dbReference type="PROSITE-ProRule" id="PRU10072"/>
    </source>
</evidence>
<dbReference type="PANTHER" id="PTHR11264:SF0">
    <property type="entry name" value="URACIL-DNA GLYCOSYLASE"/>
    <property type="match status" value="1"/>
</dbReference>
<evidence type="ECO:0000256" key="8">
    <source>
        <dbReference type="ARBA" id="ARBA00023204"/>
    </source>
</evidence>
<protein>
    <recommendedName>
        <fullName evidence="5 9">Uracil-DNA glycosylase</fullName>
        <shortName evidence="9">UDG</shortName>
        <ecNumber evidence="4 9">3.2.2.27</ecNumber>
    </recommendedName>
</protein>
<dbReference type="PANTHER" id="PTHR11264">
    <property type="entry name" value="URACIL-DNA GLYCOSYLASE"/>
    <property type="match status" value="1"/>
</dbReference>
<keyword evidence="6 9" id="KW-0227">DNA damage</keyword>
<dbReference type="PROSITE" id="PS00130">
    <property type="entry name" value="U_DNA_GLYCOSYLASE"/>
    <property type="match status" value="1"/>
</dbReference>
<reference evidence="14" key="1">
    <citation type="journal article" date="2019" name="Int. J. Syst. Evol. Microbiol.">
        <title>The Global Catalogue of Microorganisms (GCM) 10K type strain sequencing project: providing services to taxonomists for standard genome sequencing and annotation.</title>
        <authorList>
            <consortium name="The Broad Institute Genomics Platform"/>
            <consortium name="The Broad Institute Genome Sequencing Center for Infectious Disease"/>
            <person name="Wu L."/>
            <person name="Ma J."/>
        </authorList>
    </citation>
    <scope>NUCLEOTIDE SEQUENCE [LARGE SCALE GENOMIC DNA]</scope>
    <source>
        <strain evidence="14">CCUG 59778</strain>
    </source>
</reference>
<dbReference type="SUPFAM" id="SSF52141">
    <property type="entry name" value="Uracil-DNA glycosylase-like"/>
    <property type="match status" value="1"/>
</dbReference>
<evidence type="ECO:0000256" key="7">
    <source>
        <dbReference type="ARBA" id="ARBA00022801"/>
    </source>
</evidence>
<evidence type="ECO:0000256" key="11">
    <source>
        <dbReference type="RuleBase" id="RU003780"/>
    </source>
</evidence>
<evidence type="ECO:0000259" key="12">
    <source>
        <dbReference type="SMART" id="SM00986"/>
    </source>
</evidence>
<dbReference type="InterPro" id="IPR005122">
    <property type="entry name" value="Uracil-DNA_glycosylase-like"/>
</dbReference>
<dbReference type="Pfam" id="PF03167">
    <property type="entry name" value="UDG"/>
    <property type="match status" value="1"/>
</dbReference>
<dbReference type="NCBIfam" id="NF003591">
    <property type="entry name" value="PRK05254.1-4"/>
    <property type="match status" value="1"/>
</dbReference>
<dbReference type="SMART" id="SM00987">
    <property type="entry name" value="UreE_C"/>
    <property type="match status" value="1"/>
</dbReference>
<dbReference type="InterPro" id="IPR036895">
    <property type="entry name" value="Uracil-DNA_glycosylase-like_sf"/>
</dbReference>
<evidence type="ECO:0000256" key="4">
    <source>
        <dbReference type="ARBA" id="ARBA00012030"/>
    </source>
</evidence>
<evidence type="ECO:0000256" key="6">
    <source>
        <dbReference type="ARBA" id="ARBA00022763"/>
    </source>
</evidence>
<dbReference type="Proteomes" id="UP001595817">
    <property type="component" value="Unassembled WGS sequence"/>
</dbReference>
<evidence type="ECO:0000256" key="5">
    <source>
        <dbReference type="ARBA" id="ARBA00018429"/>
    </source>
</evidence>
<dbReference type="SMART" id="SM00986">
    <property type="entry name" value="UDG"/>
    <property type="match status" value="1"/>
</dbReference>